<sequence>MMRRVSTKTAALVATPSPAPVAQIAPPAAPPTLADDLLQGADSIAKFMGVTRRQAYHFVADGRIPTFRIGAIICARKSTILNWIAQQEAAQGGGGTL</sequence>
<evidence type="ECO:0000313" key="2">
    <source>
        <dbReference type="Proteomes" id="UP000005667"/>
    </source>
</evidence>
<gene>
    <name evidence="1" type="ordered locus">AZOLI_1785</name>
</gene>
<dbReference type="STRING" id="862719.AZOLI_1785"/>
<dbReference type="EMBL" id="FQ311868">
    <property type="protein sequence ID" value="CBS87050.1"/>
    <property type="molecule type" value="Genomic_DNA"/>
</dbReference>
<organism evidence="1 2">
    <name type="scientific">Azospirillum lipoferum (strain 4B)</name>
    <dbReference type="NCBI Taxonomy" id="862719"/>
    <lineage>
        <taxon>Bacteria</taxon>
        <taxon>Pseudomonadati</taxon>
        <taxon>Pseudomonadota</taxon>
        <taxon>Alphaproteobacteria</taxon>
        <taxon>Rhodospirillales</taxon>
        <taxon>Azospirillaceae</taxon>
        <taxon>Azospirillum</taxon>
    </lineage>
</organism>
<name>G7Z5H3_AZOL4</name>
<keyword evidence="2" id="KW-1185">Reference proteome</keyword>
<dbReference type="AlphaFoldDB" id="G7Z5H3"/>
<dbReference type="KEGG" id="ali:AZOLI_1785"/>
<evidence type="ECO:0008006" key="3">
    <source>
        <dbReference type="Google" id="ProtNLM"/>
    </source>
</evidence>
<proteinExistence type="predicted"/>
<protein>
    <recommendedName>
        <fullName evidence="3">Helix-turn-helix domain-containing protein</fullName>
    </recommendedName>
</protein>
<evidence type="ECO:0000313" key="1">
    <source>
        <dbReference type="EMBL" id="CBS87050.1"/>
    </source>
</evidence>
<dbReference type="HOGENOM" id="CLU_182760_0_0_5"/>
<reference evidence="2" key="1">
    <citation type="journal article" date="2011" name="PLoS Genet.">
        <title>Azospirillum genomes reveal transition of bacteria from aquatic to terrestrial environments.</title>
        <authorList>
            <person name="Wisniewski-Dye F."/>
            <person name="Borziak K."/>
            <person name="Khalsa-Moyers G."/>
            <person name="Alexandre G."/>
            <person name="Sukharnikov L.O."/>
            <person name="Wuichet K."/>
            <person name="Hurst G.B."/>
            <person name="McDonald W.H."/>
            <person name="Robertson J.S."/>
            <person name="Barbe V."/>
            <person name="Calteau A."/>
            <person name="Rouy Z."/>
            <person name="Mangenot S."/>
            <person name="Prigent-Combaret C."/>
            <person name="Normand P."/>
            <person name="Boyer M."/>
            <person name="Siguier P."/>
            <person name="Dessaux Y."/>
            <person name="Elmerich C."/>
            <person name="Condemine G."/>
            <person name="Krishnen G."/>
            <person name="Kennedy I."/>
            <person name="Paterson A.H."/>
            <person name="Gonzalez V."/>
            <person name="Mavingui P."/>
            <person name="Zhulin I.B."/>
        </authorList>
    </citation>
    <scope>NUCLEOTIDE SEQUENCE [LARGE SCALE GENOMIC DNA]</scope>
    <source>
        <strain evidence="2">4B</strain>
    </source>
</reference>
<dbReference type="Proteomes" id="UP000005667">
    <property type="component" value="Chromosome"/>
</dbReference>
<accession>G7Z5H3</accession>